<dbReference type="EMBL" id="DXGD01000205">
    <property type="protein sequence ID" value="HIW99616.1"/>
    <property type="molecule type" value="Genomic_DNA"/>
</dbReference>
<name>A0A9D1S0I3_9MICC</name>
<dbReference type="SUPFAM" id="SSF48498">
    <property type="entry name" value="Tetracyclin repressor-like, C-terminal domain"/>
    <property type="match status" value="1"/>
</dbReference>
<accession>A0A9D1S0I3</accession>
<organism evidence="4 5">
    <name type="scientific">Candidatus Nesterenkonia stercoripullorum</name>
    <dbReference type="NCBI Taxonomy" id="2838701"/>
    <lineage>
        <taxon>Bacteria</taxon>
        <taxon>Bacillati</taxon>
        <taxon>Actinomycetota</taxon>
        <taxon>Actinomycetes</taxon>
        <taxon>Micrococcales</taxon>
        <taxon>Micrococcaceae</taxon>
        <taxon>Nesterenkonia</taxon>
    </lineage>
</organism>
<feature type="domain" description="HTH tetR-type" evidence="3">
    <location>
        <begin position="2"/>
        <end position="62"/>
    </location>
</feature>
<comment type="caution">
    <text evidence="4">The sequence shown here is derived from an EMBL/GenBank/DDBJ whole genome shotgun (WGS) entry which is preliminary data.</text>
</comment>
<dbReference type="Gene3D" id="1.10.10.60">
    <property type="entry name" value="Homeodomain-like"/>
    <property type="match status" value="1"/>
</dbReference>
<dbReference type="PANTHER" id="PTHR30055">
    <property type="entry name" value="HTH-TYPE TRANSCRIPTIONAL REGULATOR RUTR"/>
    <property type="match status" value="1"/>
</dbReference>
<dbReference type="Gene3D" id="1.10.357.10">
    <property type="entry name" value="Tetracycline Repressor, domain 2"/>
    <property type="match status" value="1"/>
</dbReference>
<proteinExistence type="predicted"/>
<dbReference type="Proteomes" id="UP000824151">
    <property type="component" value="Unassembled WGS sequence"/>
</dbReference>
<dbReference type="PROSITE" id="PS50977">
    <property type="entry name" value="HTH_TETR_2"/>
    <property type="match status" value="1"/>
</dbReference>
<evidence type="ECO:0000259" key="3">
    <source>
        <dbReference type="PROSITE" id="PS50977"/>
    </source>
</evidence>
<dbReference type="PRINTS" id="PR00455">
    <property type="entry name" value="HTHTETR"/>
</dbReference>
<evidence type="ECO:0000256" key="1">
    <source>
        <dbReference type="ARBA" id="ARBA00023125"/>
    </source>
</evidence>
<dbReference type="AlphaFoldDB" id="A0A9D1S0I3"/>
<protein>
    <submittedName>
        <fullName evidence="4">TetR/AcrR family transcriptional regulator</fullName>
    </submittedName>
</protein>
<reference evidence="4" key="1">
    <citation type="journal article" date="2021" name="PeerJ">
        <title>Extensive microbial diversity within the chicken gut microbiome revealed by metagenomics and culture.</title>
        <authorList>
            <person name="Gilroy R."/>
            <person name="Ravi A."/>
            <person name="Getino M."/>
            <person name="Pursley I."/>
            <person name="Horton D.L."/>
            <person name="Alikhan N.F."/>
            <person name="Baker D."/>
            <person name="Gharbi K."/>
            <person name="Hall N."/>
            <person name="Watson M."/>
            <person name="Adriaenssens E.M."/>
            <person name="Foster-Nyarko E."/>
            <person name="Jarju S."/>
            <person name="Secka A."/>
            <person name="Antonio M."/>
            <person name="Oren A."/>
            <person name="Chaudhuri R.R."/>
            <person name="La Ragione R."/>
            <person name="Hildebrand F."/>
            <person name="Pallen M.J."/>
        </authorList>
    </citation>
    <scope>NUCLEOTIDE SEQUENCE</scope>
    <source>
        <strain evidence="4">ChiHejej3B27-3195</strain>
    </source>
</reference>
<dbReference type="InterPro" id="IPR001647">
    <property type="entry name" value="HTH_TetR"/>
</dbReference>
<dbReference type="GO" id="GO:0003700">
    <property type="term" value="F:DNA-binding transcription factor activity"/>
    <property type="evidence" value="ECO:0007669"/>
    <property type="project" value="TreeGrafter"/>
</dbReference>
<keyword evidence="1 2" id="KW-0238">DNA-binding</keyword>
<sequence>MSLSAEKILATAHGLLSDYGLQDVTMRRLAAELGVRPGALYYHVGSKQDVLIGVAHRVLQPLRRTAEGAEGLMLALRALALPLRDGGDLLLVAYALDQSIPPVPSLIEAFHAAGLPAQEADERAALLMRFALGALATEQNAALAPQPDAGVASDAHLYLAGVRLLCR</sequence>
<feature type="DNA-binding region" description="H-T-H motif" evidence="2">
    <location>
        <begin position="25"/>
        <end position="44"/>
    </location>
</feature>
<dbReference type="InterPro" id="IPR050109">
    <property type="entry name" value="HTH-type_TetR-like_transc_reg"/>
</dbReference>
<dbReference type="InterPro" id="IPR036271">
    <property type="entry name" value="Tet_transcr_reg_TetR-rel_C_sf"/>
</dbReference>
<evidence type="ECO:0000313" key="4">
    <source>
        <dbReference type="EMBL" id="HIW99616.1"/>
    </source>
</evidence>
<dbReference type="PANTHER" id="PTHR30055:SF219">
    <property type="entry name" value="TRANSCRIPTIONAL REGULATORY PROTEIN"/>
    <property type="match status" value="1"/>
</dbReference>
<evidence type="ECO:0000313" key="5">
    <source>
        <dbReference type="Proteomes" id="UP000824151"/>
    </source>
</evidence>
<dbReference type="InterPro" id="IPR009057">
    <property type="entry name" value="Homeodomain-like_sf"/>
</dbReference>
<dbReference type="Pfam" id="PF00440">
    <property type="entry name" value="TetR_N"/>
    <property type="match status" value="1"/>
</dbReference>
<gene>
    <name evidence="4" type="ORF">H9871_05685</name>
</gene>
<dbReference type="SUPFAM" id="SSF46689">
    <property type="entry name" value="Homeodomain-like"/>
    <property type="match status" value="1"/>
</dbReference>
<evidence type="ECO:0000256" key="2">
    <source>
        <dbReference type="PROSITE-ProRule" id="PRU00335"/>
    </source>
</evidence>
<reference evidence="4" key="2">
    <citation type="submission" date="2021-04" db="EMBL/GenBank/DDBJ databases">
        <authorList>
            <person name="Gilroy R."/>
        </authorList>
    </citation>
    <scope>NUCLEOTIDE SEQUENCE</scope>
    <source>
        <strain evidence="4">ChiHejej3B27-3195</strain>
    </source>
</reference>
<dbReference type="GO" id="GO:0000976">
    <property type="term" value="F:transcription cis-regulatory region binding"/>
    <property type="evidence" value="ECO:0007669"/>
    <property type="project" value="TreeGrafter"/>
</dbReference>